<gene>
    <name evidence="2" type="ORF">PG991_000900</name>
</gene>
<dbReference type="SUPFAM" id="SSF51735">
    <property type="entry name" value="NAD(P)-binding Rossmann-fold domains"/>
    <property type="match status" value="1"/>
</dbReference>
<evidence type="ECO:0000313" key="2">
    <source>
        <dbReference type="EMBL" id="KAK8037554.1"/>
    </source>
</evidence>
<dbReference type="InterPro" id="IPR051783">
    <property type="entry name" value="NAD(P)-dependent_oxidoreduct"/>
</dbReference>
<evidence type="ECO:0000313" key="3">
    <source>
        <dbReference type="Proteomes" id="UP001396898"/>
    </source>
</evidence>
<dbReference type="Gene3D" id="3.40.50.720">
    <property type="entry name" value="NAD(P)-binding Rossmann-like Domain"/>
    <property type="match status" value="1"/>
</dbReference>
<dbReference type="PANTHER" id="PTHR48079">
    <property type="entry name" value="PROTEIN YEEZ"/>
    <property type="match status" value="1"/>
</dbReference>
<dbReference type="EMBL" id="JAQQWI010000002">
    <property type="protein sequence ID" value="KAK8037554.1"/>
    <property type="molecule type" value="Genomic_DNA"/>
</dbReference>
<dbReference type="InterPro" id="IPR001509">
    <property type="entry name" value="Epimerase_deHydtase"/>
</dbReference>
<evidence type="ECO:0000259" key="1">
    <source>
        <dbReference type="Pfam" id="PF01370"/>
    </source>
</evidence>
<reference evidence="2 3" key="1">
    <citation type="submission" date="2023-01" db="EMBL/GenBank/DDBJ databases">
        <title>Analysis of 21 Apiospora genomes using comparative genomics revels a genus with tremendous synthesis potential of carbohydrate active enzymes and secondary metabolites.</title>
        <authorList>
            <person name="Sorensen T."/>
        </authorList>
    </citation>
    <scope>NUCLEOTIDE SEQUENCE [LARGE SCALE GENOMIC DNA]</scope>
    <source>
        <strain evidence="2 3">CBS 20057</strain>
    </source>
</reference>
<comment type="caution">
    <text evidence="2">The sequence shown here is derived from an EMBL/GenBank/DDBJ whole genome shotgun (WGS) entry which is preliminary data.</text>
</comment>
<accession>A0ABR1STB7</accession>
<dbReference type="InterPro" id="IPR036291">
    <property type="entry name" value="NAD(P)-bd_dom_sf"/>
</dbReference>
<feature type="domain" description="NAD-dependent epimerase/dehydratase" evidence="1">
    <location>
        <begin position="15"/>
        <end position="143"/>
    </location>
</feature>
<name>A0ABR1STB7_9PEZI</name>
<proteinExistence type="predicted"/>
<dbReference type="Pfam" id="PF01370">
    <property type="entry name" value="Epimerase"/>
    <property type="match status" value="1"/>
</dbReference>
<dbReference type="Proteomes" id="UP001396898">
    <property type="component" value="Unassembled WGS sequence"/>
</dbReference>
<sequence length="377" mass="41589">MADPATTTLPRDALILVTAANGLIASHAADQLLAAGYRVRGTVRDLAKCAWMTSHFERAYGPNRFELLRVSTRDEMTDPAVWDAAFRGVSGVAHVLGAVDLSVQDVEAALAEEWPMHAAVLDAAKRASEAEGGLMRGFAFTSSAWAAYTPDASLRQTLTKDSWNKTALELSAPANGILVFNPANADPKYVLAPFMALKTRLEQAFWAWVEREKPKFACNAVLLDTVMGRCLDPAGPQGVPSTAGMVRWVWDGTYRQVLDAIQPQWHIDCGDAGRLYVAALTQGDVDRERVFGFGERFSWFQVRRLMMEWYEPDEEIAPVADLGTDQTDVPNERGAELLRRLGRPDGWTGLEESLRANMECIFEAEKAAGKTPRNRKT</sequence>
<organism evidence="2 3">
    <name type="scientific">Apiospora marii</name>
    <dbReference type="NCBI Taxonomy" id="335849"/>
    <lineage>
        <taxon>Eukaryota</taxon>
        <taxon>Fungi</taxon>
        <taxon>Dikarya</taxon>
        <taxon>Ascomycota</taxon>
        <taxon>Pezizomycotina</taxon>
        <taxon>Sordariomycetes</taxon>
        <taxon>Xylariomycetidae</taxon>
        <taxon>Amphisphaeriales</taxon>
        <taxon>Apiosporaceae</taxon>
        <taxon>Apiospora</taxon>
    </lineage>
</organism>
<protein>
    <submittedName>
        <fullName evidence="2">Aldehyde reductase II</fullName>
    </submittedName>
</protein>
<dbReference type="PANTHER" id="PTHR48079:SF6">
    <property type="entry name" value="NAD(P)-BINDING DOMAIN-CONTAINING PROTEIN-RELATED"/>
    <property type="match status" value="1"/>
</dbReference>
<keyword evidence="3" id="KW-1185">Reference proteome</keyword>